<feature type="region of interest" description="Disordered" evidence="1">
    <location>
        <begin position="11"/>
        <end position="37"/>
    </location>
</feature>
<evidence type="ECO:0000313" key="2">
    <source>
        <dbReference type="EMBL" id="MCI42473.1"/>
    </source>
</evidence>
<feature type="compositionally biased region" description="Acidic residues" evidence="1">
    <location>
        <begin position="27"/>
        <end position="37"/>
    </location>
</feature>
<keyword evidence="3" id="KW-1185">Reference proteome</keyword>
<reference evidence="2 3" key="1">
    <citation type="journal article" date="2018" name="Front. Plant Sci.">
        <title>Red Clover (Trifolium pratense) and Zigzag Clover (T. medium) - A Picture of Genomic Similarities and Differences.</title>
        <authorList>
            <person name="Dluhosova J."/>
            <person name="Istvanek J."/>
            <person name="Nedelnik J."/>
            <person name="Repkova J."/>
        </authorList>
    </citation>
    <scope>NUCLEOTIDE SEQUENCE [LARGE SCALE GENOMIC DNA]</scope>
    <source>
        <strain evidence="3">cv. 10/8</strain>
        <tissue evidence="2">Leaf</tissue>
    </source>
</reference>
<comment type="caution">
    <text evidence="2">The sequence shown here is derived from an EMBL/GenBank/DDBJ whole genome shotgun (WGS) entry which is preliminary data.</text>
</comment>
<organism evidence="2 3">
    <name type="scientific">Trifolium medium</name>
    <dbReference type="NCBI Taxonomy" id="97028"/>
    <lineage>
        <taxon>Eukaryota</taxon>
        <taxon>Viridiplantae</taxon>
        <taxon>Streptophyta</taxon>
        <taxon>Embryophyta</taxon>
        <taxon>Tracheophyta</taxon>
        <taxon>Spermatophyta</taxon>
        <taxon>Magnoliopsida</taxon>
        <taxon>eudicotyledons</taxon>
        <taxon>Gunneridae</taxon>
        <taxon>Pentapetalae</taxon>
        <taxon>rosids</taxon>
        <taxon>fabids</taxon>
        <taxon>Fabales</taxon>
        <taxon>Fabaceae</taxon>
        <taxon>Papilionoideae</taxon>
        <taxon>50 kb inversion clade</taxon>
        <taxon>NPAAA clade</taxon>
        <taxon>Hologalegina</taxon>
        <taxon>IRL clade</taxon>
        <taxon>Trifolieae</taxon>
        <taxon>Trifolium</taxon>
    </lineage>
</organism>
<dbReference type="AlphaFoldDB" id="A0A392S0R4"/>
<evidence type="ECO:0000256" key="1">
    <source>
        <dbReference type="SAM" id="MobiDB-lite"/>
    </source>
</evidence>
<feature type="compositionally biased region" description="Low complexity" evidence="1">
    <location>
        <begin position="11"/>
        <end position="22"/>
    </location>
</feature>
<dbReference type="Proteomes" id="UP000265520">
    <property type="component" value="Unassembled WGS sequence"/>
</dbReference>
<name>A0A392S0R4_9FABA</name>
<sequence>MMTRTLHCGLLPPLDDGALPDAVGHEDDGDFVEYPGE</sequence>
<accession>A0A392S0R4</accession>
<dbReference type="EMBL" id="LXQA010304960">
    <property type="protein sequence ID" value="MCI42473.1"/>
    <property type="molecule type" value="Genomic_DNA"/>
</dbReference>
<evidence type="ECO:0000313" key="3">
    <source>
        <dbReference type="Proteomes" id="UP000265520"/>
    </source>
</evidence>
<protein>
    <submittedName>
        <fullName evidence="2">Uncharacterized protein</fullName>
    </submittedName>
</protein>
<proteinExistence type="predicted"/>